<dbReference type="InterPro" id="IPR045616">
    <property type="entry name" value="DUF6446"/>
</dbReference>
<keyword evidence="1" id="KW-0812">Transmembrane</keyword>
<name>A0A1H8LAG1_9RHOB</name>
<keyword evidence="1" id="KW-0472">Membrane</keyword>
<organism evidence="2 3">
    <name type="scientific">Salinihabitans flavidus</name>
    <dbReference type="NCBI Taxonomy" id="569882"/>
    <lineage>
        <taxon>Bacteria</taxon>
        <taxon>Pseudomonadati</taxon>
        <taxon>Pseudomonadota</taxon>
        <taxon>Alphaproteobacteria</taxon>
        <taxon>Rhodobacterales</taxon>
        <taxon>Roseobacteraceae</taxon>
        <taxon>Salinihabitans</taxon>
    </lineage>
</organism>
<dbReference type="Pfam" id="PF20044">
    <property type="entry name" value="DUF6446"/>
    <property type="match status" value="1"/>
</dbReference>
<evidence type="ECO:0000313" key="2">
    <source>
        <dbReference type="EMBL" id="SEO02142.1"/>
    </source>
</evidence>
<dbReference type="STRING" id="569882.SAMN04490248_10162"/>
<evidence type="ECO:0000313" key="3">
    <source>
        <dbReference type="Proteomes" id="UP000198893"/>
    </source>
</evidence>
<feature type="transmembrane region" description="Helical" evidence="1">
    <location>
        <begin position="6"/>
        <end position="24"/>
    </location>
</feature>
<protein>
    <recommendedName>
        <fullName evidence="4">Histidine kinase</fullName>
    </recommendedName>
</protein>
<dbReference type="EMBL" id="FODS01000001">
    <property type="protein sequence ID" value="SEO02142.1"/>
    <property type="molecule type" value="Genomic_DNA"/>
</dbReference>
<gene>
    <name evidence="2" type="ORF">SAMN04490248_10162</name>
</gene>
<evidence type="ECO:0008006" key="4">
    <source>
        <dbReference type="Google" id="ProtNLM"/>
    </source>
</evidence>
<keyword evidence="3" id="KW-1185">Reference proteome</keyword>
<dbReference type="Proteomes" id="UP000198893">
    <property type="component" value="Unassembled WGS sequence"/>
</dbReference>
<sequence length="175" mass="19126">MTGKIIGSIIVITALIAGGAIYYLQLYAFYDEVSATGTGDVQATLLVTQEPEPILYDNFRGIDANSSPIRYRACFTTTMSLPMMSETYVPYEDAEPLVAPGWFDCFDAEEIGAALEAGEALAFLGRKNIHYGIDRVVAVMPDGRGFVWHQINDCGEIVFDGRPAPDYCPPKPEGQ</sequence>
<accession>A0A1H8LAG1</accession>
<dbReference type="RefSeq" id="WP_245729264.1">
    <property type="nucleotide sequence ID" value="NZ_FODS01000001.1"/>
</dbReference>
<evidence type="ECO:0000256" key="1">
    <source>
        <dbReference type="SAM" id="Phobius"/>
    </source>
</evidence>
<dbReference type="AlphaFoldDB" id="A0A1H8LAG1"/>
<reference evidence="2 3" key="1">
    <citation type="submission" date="2016-10" db="EMBL/GenBank/DDBJ databases">
        <authorList>
            <person name="de Groot N.N."/>
        </authorList>
    </citation>
    <scope>NUCLEOTIDE SEQUENCE [LARGE SCALE GENOMIC DNA]</scope>
    <source>
        <strain evidence="2 3">DSM 27842</strain>
    </source>
</reference>
<keyword evidence="1" id="KW-1133">Transmembrane helix</keyword>
<proteinExistence type="predicted"/>